<feature type="chain" id="PRO_5046637058" evidence="3">
    <location>
        <begin position="27"/>
        <end position="284"/>
    </location>
</feature>
<evidence type="ECO:0000313" key="5">
    <source>
        <dbReference type="Proteomes" id="UP001597419"/>
    </source>
</evidence>
<keyword evidence="5" id="KW-1185">Reference proteome</keyword>
<evidence type="ECO:0000313" key="4">
    <source>
        <dbReference type="EMBL" id="MFD2457147.1"/>
    </source>
</evidence>
<name>A0ABW5G6M1_9PSEU</name>
<protein>
    <submittedName>
        <fullName evidence="4">ABC transporter substrate-binding protein</fullName>
    </submittedName>
</protein>
<proteinExistence type="predicted"/>
<evidence type="ECO:0000256" key="2">
    <source>
        <dbReference type="SAM" id="Phobius"/>
    </source>
</evidence>
<feature type="region of interest" description="Disordered" evidence="1">
    <location>
        <begin position="128"/>
        <end position="242"/>
    </location>
</feature>
<accession>A0ABW5G6M1</accession>
<sequence>MREQRKYLVLPAVCVALAGAAAPAAAVDQGRGGPGYCADGDGVTVVVDFQQLGGDVLVRCARGAQESGLAALRNAGVEVTGTQRWGLGFVCRLEGKPGPGSEDCVDTPPASAAWMYWTAPNGGSWESSQYGAMNRRPPPGSFEGWSFSKDQTAGTNPPPRLGPVRPGQPVEAPPSSQVWQSAIPGREGAPKSVPSSASSPSSGAPASSSAAPGPASPSVSGPPPSTVGGVAPGGVSWTGGQGAAAAAVEDRGFPWGALIGGVGALLLGTVAAFVARKRKRASGG</sequence>
<dbReference type="Proteomes" id="UP001597419">
    <property type="component" value="Unassembled WGS sequence"/>
</dbReference>
<dbReference type="EMBL" id="JBHUKU010000001">
    <property type="protein sequence ID" value="MFD2457147.1"/>
    <property type="molecule type" value="Genomic_DNA"/>
</dbReference>
<gene>
    <name evidence="4" type="ORF">ACFSYJ_00985</name>
</gene>
<dbReference type="RefSeq" id="WP_345402266.1">
    <property type="nucleotide sequence ID" value="NZ_BAABHG010000013.1"/>
</dbReference>
<evidence type="ECO:0000256" key="1">
    <source>
        <dbReference type="SAM" id="MobiDB-lite"/>
    </source>
</evidence>
<comment type="caution">
    <text evidence="4">The sequence shown here is derived from an EMBL/GenBank/DDBJ whole genome shotgun (WGS) entry which is preliminary data.</text>
</comment>
<feature type="transmembrane region" description="Helical" evidence="2">
    <location>
        <begin position="253"/>
        <end position="275"/>
    </location>
</feature>
<reference evidence="5" key="1">
    <citation type="journal article" date="2019" name="Int. J. Syst. Evol. Microbiol.">
        <title>The Global Catalogue of Microorganisms (GCM) 10K type strain sequencing project: providing services to taxonomists for standard genome sequencing and annotation.</title>
        <authorList>
            <consortium name="The Broad Institute Genomics Platform"/>
            <consortium name="The Broad Institute Genome Sequencing Center for Infectious Disease"/>
            <person name="Wu L."/>
            <person name="Ma J."/>
        </authorList>
    </citation>
    <scope>NUCLEOTIDE SEQUENCE [LARGE SCALE GENOMIC DNA]</scope>
    <source>
        <strain evidence="5">CGMCC 4.7643</strain>
    </source>
</reference>
<feature type="signal peptide" evidence="3">
    <location>
        <begin position="1"/>
        <end position="26"/>
    </location>
</feature>
<evidence type="ECO:0000256" key="3">
    <source>
        <dbReference type="SAM" id="SignalP"/>
    </source>
</evidence>
<feature type="compositionally biased region" description="Gly residues" evidence="1">
    <location>
        <begin position="230"/>
        <end position="242"/>
    </location>
</feature>
<feature type="compositionally biased region" description="Low complexity" evidence="1">
    <location>
        <begin position="190"/>
        <end position="219"/>
    </location>
</feature>
<keyword evidence="2" id="KW-1133">Transmembrane helix</keyword>
<keyword evidence="2" id="KW-0472">Membrane</keyword>
<organism evidence="4 5">
    <name type="scientific">Amycolatopsis samaneae</name>
    <dbReference type="NCBI Taxonomy" id="664691"/>
    <lineage>
        <taxon>Bacteria</taxon>
        <taxon>Bacillati</taxon>
        <taxon>Actinomycetota</taxon>
        <taxon>Actinomycetes</taxon>
        <taxon>Pseudonocardiales</taxon>
        <taxon>Pseudonocardiaceae</taxon>
        <taxon>Amycolatopsis</taxon>
    </lineage>
</organism>
<keyword evidence="3" id="KW-0732">Signal</keyword>
<keyword evidence="2" id="KW-0812">Transmembrane</keyword>